<evidence type="ECO:0008006" key="4">
    <source>
        <dbReference type="Google" id="ProtNLM"/>
    </source>
</evidence>
<evidence type="ECO:0000313" key="3">
    <source>
        <dbReference type="Proteomes" id="UP001189122"/>
    </source>
</evidence>
<reference evidence="3" key="1">
    <citation type="journal article" date="2020" name="Sci. Rep.">
        <title>Chromosome-scale genome assembly for the duckweed Spirodela intermedia, integrating cytogenetic maps, PacBio and Oxford Nanopore libraries.</title>
        <authorList>
            <person name="Hoang P.T.N."/>
            <person name="Fiebig A."/>
            <person name="Novak P."/>
            <person name="Macas J."/>
            <person name="Cao H.X."/>
            <person name="Stepanenko A."/>
            <person name="Chen G."/>
            <person name="Borisjuk N."/>
            <person name="Scholz U."/>
            <person name="Schubert I."/>
        </authorList>
    </citation>
    <scope>NUCLEOTIDE SEQUENCE [LARGE SCALE GENOMIC DNA]</scope>
</reference>
<name>A0ABN7EA60_SPIIN</name>
<evidence type="ECO:0000256" key="1">
    <source>
        <dbReference type="SAM" id="MobiDB-lite"/>
    </source>
</evidence>
<protein>
    <recommendedName>
        <fullName evidence="4">TLDc domain-containing protein</fullName>
    </recommendedName>
</protein>
<feature type="region of interest" description="Disordered" evidence="1">
    <location>
        <begin position="20"/>
        <end position="52"/>
    </location>
</feature>
<dbReference type="EMBL" id="CACRZD030000148">
    <property type="protein sequence ID" value="CAA6674774.1"/>
    <property type="molecule type" value="Genomic_DNA"/>
</dbReference>
<organism evidence="2 3">
    <name type="scientific">Spirodela intermedia</name>
    <name type="common">Intermediate duckweed</name>
    <dbReference type="NCBI Taxonomy" id="51605"/>
    <lineage>
        <taxon>Eukaryota</taxon>
        <taxon>Viridiplantae</taxon>
        <taxon>Streptophyta</taxon>
        <taxon>Embryophyta</taxon>
        <taxon>Tracheophyta</taxon>
        <taxon>Spermatophyta</taxon>
        <taxon>Magnoliopsida</taxon>
        <taxon>Liliopsida</taxon>
        <taxon>Araceae</taxon>
        <taxon>Lemnoideae</taxon>
        <taxon>Spirodela</taxon>
    </lineage>
</organism>
<accession>A0ABN7EA60</accession>
<comment type="caution">
    <text evidence="2">The sequence shown here is derived from an EMBL/GenBank/DDBJ whole genome shotgun (WGS) entry which is preliminary data.</text>
</comment>
<dbReference type="Proteomes" id="UP001189122">
    <property type="component" value="Unassembled WGS sequence"/>
</dbReference>
<gene>
    <name evidence="2" type="ORF">SI7747_UN021132</name>
</gene>
<keyword evidence="3" id="KW-1185">Reference proteome</keyword>
<sequence length="236" mass="25423">MAAAAAAAAAARPILNGFFNPSSGVGAAGGRRSQQRPELKYHKSTSPFPRLSSPRRTLKELRCCYRATMDGFSATAFHESCDFRGPCVVVGYTEEDSVQVRGLQPGGLSSTDDYYDTFEAFLFYWAHPGGAADSTPVIPPRWAQRRRPLRLREGRPPVRADGLLIGPPLSPVMGVFTGPTPAPGAGDLRRAKSRLGLSYAKSPTGSPSLFGDDRGPRWRRCRSSAAPESPPSTDNK</sequence>
<feature type="region of interest" description="Disordered" evidence="1">
    <location>
        <begin position="176"/>
        <end position="236"/>
    </location>
</feature>
<proteinExistence type="predicted"/>
<evidence type="ECO:0000313" key="2">
    <source>
        <dbReference type="EMBL" id="CAA6674774.1"/>
    </source>
</evidence>